<keyword evidence="3" id="KW-1185">Reference proteome</keyword>
<evidence type="ECO:0000259" key="1">
    <source>
        <dbReference type="PROSITE" id="PS50994"/>
    </source>
</evidence>
<dbReference type="EMBL" id="JAAKDE010000043">
    <property type="protein sequence ID" value="MBA2134023.1"/>
    <property type="molecule type" value="Genomic_DNA"/>
</dbReference>
<organism evidence="2 3">
    <name type="scientific">Capillibacterium thermochitinicola</name>
    <dbReference type="NCBI Taxonomy" id="2699427"/>
    <lineage>
        <taxon>Bacteria</taxon>
        <taxon>Bacillati</taxon>
        <taxon>Bacillota</taxon>
        <taxon>Capillibacterium</taxon>
    </lineage>
</organism>
<dbReference type="Proteomes" id="UP000657177">
    <property type="component" value="Unassembled WGS sequence"/>
</dbReference>
<dbReference type="PANTHER" id="PTHR35004">
    <property type="entry name" value="TRANSPOSASE RV3428C-RELATED"/>
    <property type="match status" value="1"/>
</dbReference>
<gene>
    <name evidence="2" type="ORF">G5B42_10820</name>
</gene>
<comment type="caution">
    <text evidence="2">The sequence shown here is derived from an EMBL/GenBank/DDBJ whole genome shotgun (WGS) entry which is preliminary data.</text>
</comment>
<dbReference type="InterPro" id="IPR036397">
    <property type="entry name" value="RNaseH_sf"/>
</dbReference>
<dbReference type="Gene3D" id="3.30.420.10">
    <property type="entry name" value="Ribonuclease H-like superfamily/Ribonuclease H"/>
    <property type="match status" value="1"/>
</dbReference>
<dbReference type="InterPro" id="IPR012337">
    <property type="entry name" value="RNaseH-like_sf"/>
</dbReference>
<dbReference type="AlphaFoldDB" id="A0A8J6I2H3"/>
<evidence type="ECO:0000313" key="3">
    <source>
        <dbReference type="Proteomes" id="UP000657177"/>
    </source>
</evidence>
<dbReference type="RefSeq" id="WP_181340487.1">
    <property type="nucleotide sequence ID" value="NZ_JAAKDE010000043.1"/>
</dbReference>
<sequence length="499" mass="57420">MTQIDYIKHLRDIEGASISEIAARVKCDWKTAKKYADGSIDLRRRGRCSRKKTVMEGFEEYLEAWLHEDQRMPKKQRRTAKRIFEELQKLGYQGSDRTVREYVRKIKQEMRSSAQEQAIRLEQIPGEAQVDFGAFKAISGNELKTYYELVLSFPHSNAQVCLVLPSENGVCFLHGLQELFYLIGGVPRVIRFDNLSPVVAKILSGEERTLTEMFKTFQWHYRFQAEFCNPGKGQEKGHVENKVGYIRRNNFSPLPIIEDLDEFNRNLNRAMIADREREHYAKGALISELWEDDLKNLLPLPEMPMDIFQLFTRTVNKYGEVRVDDQLYRVPNVAPGCRVLIKACWDQLEILDEHGETVLHTVKRVYFQKAESIDWAAELEIFINRPRAAERAVYLRALPDALKTYILSAPDLKERRQRIIAAVTVLRQYPLAVAVKAAKQALDYGRTDINSLRMFAALQAGASTPTPGPIEEPWTPSEVAQWQPDLSIYDLLGVTGHAK</sequence>
<dbReference type="GO" id="GO:0003676">
    <property type="term" value="F:nucleic acid binding"/>
    <property type="evidence" value="ECO:0007669"/>
    <property type="project" value="InterPro"/>
</dbReference>
<dbReference type="PROSITE" id="PS50994">
    <property type="entry name" value="INTEGRASE"/>
    <property type="match status" value="1"/>
</dbReference>
<feature type="domain" description="Integrase catalytic" evidence="1">
    <location>
        <begin position="121"/>
        <end position="294"/>
    </location>
</feature>
<dbReference type="PANTHER" id="PTHR35004:SF7">
    <property type="entry name" value="INTEGRASE PROTEIN"/>
    <property type="match status" value="1"/>
</dbReference>
<dbReference type="NCBIfam" id="NF033546">
    <property type="entry name" value="transpos_IS21"/>
    <property type="match status" value="1"/>
</dbReference>
<accession>A0A8J6I2H3</accession>
<proteinExistence type="predicted"/>
<protein>
    <submittedName>
        <fullName evidence="2">IS21 family transposase</fullName>
    </submittedName>
</protein>
<reference evidence="2" key="1">
    <citation type="submission" date="2020-06" db="EMBL/GenBank/DDBJ databases">
        <title>Novel chitinolytic bacterium.</title>
        <authorList>
            <person name="Ungkulpasvich U."/>
            <person name="Kosugi A."/>
            <person name="Uke A."/>
        </authorList>
    </citation>
    <scope>NUCLEOTIDE SEQUENCE</scope>
    <source>
        <strain evidence="2">UUS1-1</strain>
    </source>
</reference>
<dbReference type="GO" id="GO:0015074">
    <property type="term" value="P:DNA integration"/>
    <property type="evidence" value="ECO:0007669"/>
    <property type="project" value="InterPro"/>
</dbReference>
<evidence type="ECO:0000313" key="2">
    <source>
        <dbReference type="EMBL" id="MBA2134023.1"/>
    </source>
</evidence>
<name>A0A8J6I2H3_9FIRM</name>
<dbReference type="SUPFAM" id="SSF53098">
    <property type="entry name" value="Ribonuclease H-like"/>
    <property type="match status" value="1"/>
</dbReference>
<dbReference type="InterPro" id="IPR001584">
    <property type="entry name" value="Integrase_cat-core"/>
</dbReference>